<dbReference type="AlphaFoldDB" id="A0A6C0KDE4"/>
<reference evidence="1" key="1">
    <citation type="journal article" date="2020" name="Nature">
        <title>Giant virus diversity and host interactions through global metagenomics.</title>
        <authorList>
            <person name="Schulz F."/>
            <person name="Roux S."/>
            <person name="Paez-Espino D."/>
            <person name="Jungbluth S."/>
            <person name="Walsh D.A."/>
            <person name="Denef V.J."/>
            <person name="McMahon K.D."/>
            <person name="Konstantinidis K.T."/>
            <person name="Eloe-Fadrosh E.A."/>
            <person name="Kyrpides N.C."/>
            <person name="Woyke T."/>
        </authorList>
    </citation>
    <scope>NUCLEOTIDE SEQUENCE</scope>
    <source>
        <strain evidence="1">GVMAG-S-1103017-68</strain>
    </source>
</reference>
<accession>A0A6C0KDE4</accession>
<evidence type="ECO:0000313" key="1">
    <source>
        <dbReference type="EMBL" id="QHU15413.1"/>
    </source>
</evidence>
<proteinExistence type="predicted"/>
<sequence length="273" mass="30803">MALYGDRNKRKRYTDIPYEHPHRVVRQCGALAVHQVRLRSPAFLDSEPLFGHVMLSSTNRLRWKPAVPSQFLKDNKHWAASIARLACVCACWDVVRTEDVCTIDPDSLRKSRVMGWVARIRELMQQRDSGDLPNPVVVAPTRRAGKRRRRGEVLYDGARITDITMDRLVNKFKHMIASASRAGGVFPYLNHTDTQSRAIECYKLCILHSSTPGFGSDNQVLLACLIEACCPHLFPDTPSNDSTAAETMAAAAARILHGRQDYDRLARKFTDES</sequence>
<organism evidence="1">
    <name type="scientific">viral metagenome</name>
    <dbReference type="NCBI Taxonomy" id="1070528"/>
    <lineage>
        <taxon>unclassified sequences</taxon>
        <taxon>metagenomes</taxon>
        <taxon>organismal metagenomes</taxon>
    </lineage>
</organism>
<protein>
    <submittedName>
        <fullName evidence="1">Uncharacterized protein</fullName>
    </submittedName>
</protein>
<name>A0A6C0KDE4_9ZZZZ</name>
<dbReference type="EMBL" id="MN740856">
    <property type="protein sequence ID" value="QHU15413.1"/>
    <property type="molecule type" value="Genomic_DNA"/>
</dbReference>